<organism evidence="3 4">
    <name type="scientific">Pendulispora brunnea</name>
    <dbReference type="NCBI Taxonomy" id="2905690"/>
    <lineage>
        <taxon>Bacteria</taxon>
        <taxon>Pseudomonadati</taxon>
        <taxon>Myxococcota</taxon>
        <taxon>Myxococcia</taxon>
        <taxon>Myxococcales</taxon>
        <taxon>Sorangiineae</taxon>
        <taxon>Pendulisporaceae</taxon>
        <taxon>Pendulispora</taxon>
    </lineage>
</organism>
<accession>A0ABZ2KME4</accession>
<dbReference type="InterPro" id="IPR051043">
    <property type="entry name" value="Sulfatase_Mod_Factor_Kinase"/>
</dbReference>
<keyword evidence="4" id="KW-1185">Reference proteome</keyword>
<dbReference type="SUPFAM" id="SSF56436">
    <property type="entry name" value="C-type lectin-like"/>
    <property type="match status" value="1"/>
</dbReference>
<protein>
    <submittedName>
        <fullName evidence="3">SUMF1/EgtB/PvdO family nonheme iron enzyme</fullName>
    </submittedName>
</protein>
<dbReference type="Proteomes" id="UP001379533">
    <property type="component" value="Chromosome"/>
</dbReference>
<feature type="domain" description="Sulfatase-modifying factor enzyme-like" evidence="2">
    <location>
        <begin position="146"/>
        <end position="286"/>
    </location>
</feature>
<dbReference type="InterPro" id="IPR005532">
    <property type="entry name" value="SUMF_dom"/>
</dbReference>
<sequence length="325" mass="34848">MFPRRIGIAAAFVVFLGAAISELHAATPEEAPPASREQVRTALADLAPAFSAKTRRTRAGAPGTIENVIARFAPGKFHPVDDGRLPPPRASLTCPSDMAPVAGRFCVDRYEGSLFERAIDGSMQQHPHYEIPEAGHMYTARSLPGVIPQAYISGAQAAAACEAAGKRLCHPVEWRAACGGSQGYAFPYGPTRKPGACHDRGAAPMLVFHAEEMKRGWFLTELNDPRLNQLDNTVGKTGDFPACVNDYGIYDMVGNLHEWTADPNGTFQGGYWLDIDQHGTGCAYRTIAHGFTYHDYSTGFRCCSDGGAELVGVSSQGSGVKTSTP</sequence>
<dbReference type="PANTHER" id="PTHR23150">
    <property type="entry name" value="SULFATASE MODIFYING FACTOR 1, 2"/>
    <property type="match status" value="1"/>
</dbReference>
<reference evidence="3 4" key="1">
    <citation type="submission" date="2021-12" db="EMBL/GenBank/DDBJ databases">
        <title>Discovery of the Pendulisporaceae a myxobacterial family with distinct sporulation behavior and unique specialized metabolism.</title>
        <authorList>
            <person name="Garcia R."/>
            <person name="Popoff A."/>
            <person name="Bader C.D."/>
            <person name="Loehr J."/>
            <person name="Walesch S."/>
            <person name="Walt C."/>
            <person name="Boldt J."/>
            <person name="Bunk B."/>
            <person name="Haeckl F.J.F.P.J."/>
            <person name="Gunesch A.P."/>
            <person name="Birkelbach J."/>
            <person name="Nuebel U."/>
            <person name="Pietschmann T."/>
            <person name="Bach T."/>
            <person name="Mueller R."/>
        </authorList>
    </citation>
    <scope>NUCLEOTIDE SEQUENCE [LARGE SCALE GENOMIC DNA]</scope>
    <source>
        <strain evidence="3 4">MSr12523</strain>
    </source>
</reference>
<evidence type="ECO:0000313" key="4">
    <source>
        <dbReference type="Proteomes" id="UP001379533"/>
    </source>
</evidence>
<dbReference type="EMBL" id="CP089982">
    <property type="protein sequence ID" value="WXA98139.1"/>
    <property type="molecule type" value="Genomic_DNA"/>
</dbReference>
<dbReference type="RefSeq" id="WP_394848751.1">
    <property type="nucleotide sequence ID" value="NZ_CP089982.1"/>
</dbReference>
<dbReference type="InterPro" id="IPR042095">
    <property type="entry name" value="SUMF_sf"/>
</dbReference>
<name>A0ABZ2KME4_9BACT</name>
<dbReference type="PANTHER" id="PTHR23150:SF19">
    <property type="entry name" value="FORMYLGLYCINE-GENERATING ENZYME"/>
    <property type="match status" value="1"/>
</dbReference>
<keyword evidence="1" id="KW-0732">Signal</keyword>
<dbReference type="Pfam" id="PF03781">
    <property type="entry name" value="FGE-sulfatase"/>
    <property type="match status" value="1"/>
</dbReference>
<dbReference type="InterPro" id="IPR016187">
    <property type="entry name" value="CTDL_fold"/>
</dbReference>
<evidence type="ECO:0000256" key="1">
    <source>
        <dbReference type="SAM" id="SignalP"/>
    </source>
</evidence>
<evidence type="ECO:0000313" key="3">
    <source>
        <dbReference type="EMBL" id="WXA98139.1"/>
    </source>
</evidence>
<proteinExistence type="predicted"/>
<dbReference type="Gene3D" id="3.90.1580.10">
    <property type="entry name" value="paralog of FGE (formylglycine-generating enzyme)"/>
    <property type="match status" value="1"/>
</dbReference>
<evidence type="ECO:0000259" key="2">
    <source>
        <dbReference type="Pfam" id="PF03781"/>
    </source>
</evidence>
<feature type="signal peptide" evidence="1">
    <location>
        <begin position="1"/>
        <end position="25"/>
    </location>
</feature>
<feature type="chain" id="PRO_5045388651" evidence="1">
    <location>
        <begin position="26"/>
        <end position="325"/>
    </location>
</feature>
<gene>
    <name evidence="3" type="ORF">LZC95_15005</name>
</gene>